<dbReference type="GO" id="GO:0017148">
    <property type="term" value="P:negative regulation of translation"/>
    <property type="evidence" value="ECO:0007669"/>
    <property type="project" value="TreeGrafter"/>
</dbReference>
<evidence type="ECO:0008006" key="3">
    <source>
        <dbReference type="Google" id="ProtNLM"/>
    </source>
</evidence>
<dbReference type="GO" id="GO:0043023">
    <property type="term" value="F:ribosomal large subunit binding"/>
    <property type="evidence" value="ECO:0007669"/>
    <property type="project" value="TreeGrafter"/>
</dbReference>
<sequence>MVDVANNILDASKAEKIKIIDIHHKTSVADYFVIATCRSTRHASATADELIKKLKQIGITCSKPEGRPKCDWVIVDAGSVVIHLFRSEIRELYNLEKLWNMSIDPVAIKLA</sequence>
<reference evidence="2" key="1">
    <citation type="submission" date="2018-05" db="EMBL/GenBank/DDBJ databases">
        <authorList>
            <person name="Lanie J.A."/>
            <person name="Ng W.-L."/>
            <person name="Kazmierczak K.M."/>
            <person name="Andrzejewski T.M."/>
            <person name="Davidsen T.M."/>
            <person name="Wayne K.J."/>
            <person name="Tettelin H."/>
            <person name="Glass J.I."/>
            <person name="Rusch D."/>
            <person name="Podicherti R."/>
            <person name="Tsui H.-C.T."/>
            <person name="Winkler M.E."/>
        </authorList>
    </citation>
    <scope>NUCLEOTIDE SEQUENCE</scope>
</reference>
<evidence type="ECO:0000313" key="2">
    <source>
        <dbReference type="EMBL" id="SVB13859.1"/>
    </source>
</evidence>
<dbReference type="InterPro" id="IPR043519">
    <property type="entry name" value="NT_sf"/>
</dbReference>
<evidence type="ECO:0000256" key="1">
    <source>
        <dbReference type="ARBA" id="ARBA00010574"/>
    </source>
</evidence>
<dbReference type="HAMAP" id="MF_01477">
    <property type="entry name" value="Iojap_RsfS"/>
    <property type="match status" value="1"/>
</dbReference>
<dbReference type="AlphaFoldDB" id="A0A382BJQ8"/>
<dbReference type="GO" id="GO:0090071">
    <property type="term" value="P:negative regulation of ribosome biogenesis"/>
    <property type="evidence" value="ECO:0007669"/>
    <property type="project" value="TreeGrafter"/>
</dbReference>
<name>A0A382BJQ8_9ZZZZ</name>
<dbReference type="PANTHER" id="PTHR21043:SF0">
    <property type="entry name" value="MITOCHONDRIAL ASSEMBLY OF RIBOSOMAL LARGE SUBUNIT PROTEIN 1"/>
    <property type="match status" value="1"/>
</dbReference>
<dbReference type="Pfam" id="PF02410">
    <property type="entry name" value="RsfS"/>
    <property type="match status" value="1"/>
</dbReference>
<dbReference type="NCBIfam" id="TIGR00090">
    <property type="entry name" value="rsfS_iojap_ybeB"/>
    <property type="match status" value="1"/>
</dbReference>
<accession>A0A382BJQ8</accession>
<proteinExistence type="inferred from homology"/>
<gene>
    <name evidence="2" type="ORF">METZ01_LOCUS166713</name>
</gene>
<dbReference type="Gene3D" id="3.30.460.10">
    <property type="entry name" value="Beta Polymerase, domain 2"/>
    <property type="match status" value="1"/>
</dbReference>
<dbReference type="InterPro" id="IPR004394">
    <property type="entry name" value="Iojap/RsfS/C7orf30"/>
</dbReference>
<organism evidence="2">
    <name type="scientific">marine metagenome</name>
    <dbReference type="NCBI Taxonomy" id="408172"/>
    <lineage>
        <taxon>unclassified sequences</taxon>
        <taxon>metagenomes</taxon>
        <taxon>ecological metagenomes</taxon>
    </lineage>
</organism>
<dbReference type="EMBL" id="UINC01030067">
    <property type="protein sequence ID" value="SVB13859.1"/>
    <property type="molecule type" value="Genomic_DNA"/>
</dbReference>
<dbReference type="PANTHER" id="PTHR21043">
    <property type="entry name" value="IOJAP SUPERFAMILY ORTHOLOG"/>
    <property type="match status" value="1"/>
</dbReference>
<protein>
    <recommendedName>
        <fullName evidence="3">Ribosomal silencing factor RsfS</fullName>
    </recommendedName>
</protein>
<dbReference type="SUPFAM" id="SSF81301">
    <property type="entry name" value="Nucleotidyltransferase"/>
    <property type="match status" value="1"/>
</dbReference>
<comment type="similarity">
    <text evidence="1">Belongs to the Iojap/RsfS family.</text>
</comment>